<dbReference type="Proteomes" id="UP000828048">
    <property type="component" value="Chromosome 6"/>
</dbReference>
<reference evidence="1 2" key="1">
    <citation type="journal article" date="2021" name="Hortic Res">
        <title>High-quality reference genome and annotation aids understanding of berry development for evergreen blueberry (Vaccinium darrowii).</title>
        <authorList>
            <person name="Yu J."/>
            <person name="Hulse-Kemp A.M."/>
            <person name="Babiker E."/>
            <person name="Staton M."/>
        </authorList>
    </citation>
    <scope>NUCLEOTIDE SEQUENCE [LARGE SCALE GENOMIC DNA]</scope>
    <source>
        <strain evidence="2">cv. NJ 8807/NJ 8810</strain>
        <tissue evidence="1">Young leaf</tissue>
    </source>
</reference>
<evidence type="ECO:0000313" key="2">
    <source>
        <dbReference type="Proteomes" id="UP000828048"/>
    </source>
</evidence>
<name>A0ACB7XC20_9ERIC</name>
<accession>A0ACB7XC20</accession>
<comment type="caution">
    <text evidence="1">The sequence shown here is derived from an EMBL/GenBank/DDBJ whole genome shotgun (WGS) entry which is preliminary data.</text>
</comment>
<keyword evidence="2" id="KW-1185">Reference proteome</keyword>
<sequence length="147" mass="16962">METIYIEQDNAKPHIIGFNDEFLEAANQEGFDIRLSFQRLNSPDMNDLDLGFFRAIQSLQYQHAPKNIDELVHAVEKSFEEWLPKSLNRVFLTLQASIIEVMKVDGGNNYNLPHMGKLHIMREDDTLPSQLECPRAIVENALLHLQN</sequence>
<evidence type="ECO:0000313" key="1">
    <source>
        <dbReference type="EMBL" id="KAH7838080.1"/>
    </source>
</evidence>
<proteinExistence type="predicted"/>
<dbReference type="EMBL" id="CM037156">
    <property type="protein sequence ID" value="KAH7838080.1"/>
    <property type="molecule type" value="Genomic_DNA"/>
</dbReference>
<organism evidence="1 2">
    <name type="scientific">Vaccinium darrowii</name>
    <dbReference type="NCBI Taxonomy" id="229202"/>
    <lineage>
        <taxon>Eukaryota</taxon>
        <taxon>Viridiplantae</taxon>
        <taxon>Streptophyta</taxon>
        <taxon>Embryophyta</taxon>
        <taxon>Tracheophyta</taxon>
        <taxon>Spermatophyta</taxon>
        <taxon>Magnoliopsida</taxon>
        <taxon>eudicotyledons</taxon>
        <taxon>Gunneridae</taxon>
        <taxon>Pentapetalae</taxon>
        <taxon>asterids</taxon>
        <taxon>Ericales</taxon>
        <taxon>Ericaceae</taxon>
        <taxon>Vaccinioideae</taxon>
        <taxon>Vaccinieae</taxon>
        <taxon>Vaccinium</taxon>
    </lineage>
</organism>
<gene>
    <name evidence="1" type="ORF">Vadar_021766</name>
</gene>
<protein>
    <submittedName>
        <fullName evidence="1">Uncharacterized protein</fullName>
    </submittedName>
</protein>